<gene>
    <name evidence="1" type="ORF">SAMN05216261_1581</name>
</gene>
<dbReference type="STRING" id="1178825.SAMN05216261_1581"/>
<reference evidence="1 2" key="1">
    <citation type="submission" date="2016-11" db="EMBL/GenBank/DDBJ databases">
        <authorList>
            <person name="Jaros S."/>
            <person name="Januszkiewicz K."/>
            <person name="Wedrychowicz H."/>
        </authorList>
    </citation>
    <scope>NUCLEOTIDE SEQUENCE [LARGE SCALE GENOMIC DNA]</scope>
    <source>
        <strain evidence="1 2">CGMCC 1.12213</strain>
    </source>
</reference>
<dbReference type="OrthoDB" id="9831190at2"/>
<evidence type="ECO:0000313" key="2">
    <source>
        <dbReference type="Proteomes" id="UP000184396"/>
    </source>
</evidence>
<sequence length="81" mass="9452">MHKSWVINNYEIVYANQEYFAGPGSEAYLKLNRTFVFGMFNKDIEVIDVDSTFLKLGLTDCIVEFTSSKLKFDLCERKQLK</sequence>
<accession>A0A1M6DIY8</accession>
<dbReference type="Proteomes" id="UP000184396">
    <property type="component" value="Unassembled WGS sequence"/>
</dbReference>
<dbReference type="AlphaFoldDB" id="A0A1M6DIY8"/>
<proteinExistence type="predicted"/>
<dbReference type="EMBL" id="FQYK01000003">
    <property type="protein sequence ID" value="SHI73019.1"/>
    <property type="molecule type" value="Genomic_DNA"/>
</dbReference>
<dbReference type="RefSeq" id="WP_019386872.1">
    <property type="nucleotide sequence ID" value="NZ_ALIH01000003.1"/>
</dbReference>
<organism evidence="1 2">
    <name type="scientific">Algibacter luteus</name>
    <dbReference type="NCBI Taxonomy" id="1178825"/>
    <lineage>
        <taxon>Bacteria</taxon>
        <taxon>Pseudomonadati</taxon>
        <taxon>Bacteroidota</taxon>
        <taxon>Flavobacteriia</taxon>
        <taxon>Flavobacteriales</taxon>
        <taxon>Flavobacteriaceae</taxon>
        <taxon>Algibacter</taxon>
    </lineage>
</organism>
<name>A0A1M6DIY8_9FLAO</name>
<evidence type="ECO:0000313" key="1">
    <source>
        <dbReference type="EMBL" id="SHI73019.1"/>
    </source>
</evidence>
<keyword evidence="2" id="KW-1185">Reference proteome</keyword>
<protein>
    <submittedName>
        <fullName evidence="1">Uncharacterized protein</fullName>
    </submittedName>
</protein>